<dbReference type="SUPFAM" id="SSF47413">
    <property type="entry name" value="lambda repressor-like DNA-binding domains"/>
    <property type="match status" value="1"/>
</dbReference>
<organism evidence="2 3">
    <name type="scientific">Leucobacter tardus</name>
    <dbReference type="NCBI Taxonomy" id="501483"/>
    <lineage>
        <taxon>Bacteria</taxon>
        <taxon>Bacillati</taxon>
        <taxon>Actinomycetota</taxon>
        <taxon>Actinomycetes</taxon>
        <taxon>Micrococcales</taxon>
        <taxon>Microbacteriaceae</taxon>
        <taxon>Leucobacter</taxon>
    </lineage>
</organism>
<keyword evidence="3" id="KW-1185">Reference proteome</keyword>
<dbReference type="SMART" id="SM00530">
    <property type="entry name" value="HTH_XRE"/>
    <property type="match status" value="1"/>
</dbReference>
<dbReference type="AlphaFoldDB" id="A0A939TUM8"/>
<feature type="domain" description="HTH cro/C1-type" evidence="1">
    <location>
        <begin position="24"/>
        <end position="80"/>
    </location>
</feature>
<dbReference type="InterPro" id="IPR001387">
    <property type="entry name" value="Cro/C1-type_HTH"/>
</dbReference>
<dbReference type="GO" id="GO:0003677">
    <property type="term" value="F:DNA binding"/>
    <property type="evidence" value="ECO:0007669"/>
    <property type="project" value="InterPro"/>
</dbReference>
<dbReference type="EMBL" id="JAGFBF010000005">
    <property type="protein sequence ID" value="MBO2989895.1"/>
    <property type="molecule type" value="Genomic_DNA"/>
</dbReference>
<sequence length="345" mass="36480">MSLVQPLQHPAPIAGSASAIGRAIRARRRMLGVSQAELGSRIGRSRKWVSELEGGSTSPGIDSVASAAACLGMDLTLEHLGSVRARGASLPGSFERPNEDVWGSEGPLAWVIDGATQPLETVQTLDARTYAHALGRAIGERAADTRASLTEILADAIDRASTWPAAEPGPAATVAMARRSGTGFEWLVLGDAALLMRTDASASDARRVALLTDDRLASIAVPEREARRRARESGASPDELAERSADLYRAELAMRNRPGGYWVASGDPDAARHALHGYTDTLGPVLLASDGMLDVLGTAAPWRTRRTAFASWVEAPPEESVARVRDARSAIPGAKVDDATLVVVR</sequence>
<dbReference type="Gene3D" id="1.10.260.40">
    <property type="entry name" value="lambda repressor-like DNA-binding domains"/>
    <property type="match status" value="1"/>
</dbReference>
<dbReference type="Pfam" id="PF13560">
    <property type="entry name" value="HTH_31"/>
    <property type="match status" value="1"/>
</dbReference>
<evidence type="ECO:0000259" key="1">
    <source>
        <dbReference type="PROSITE" id="PS50943"/>
    </source>
</evidence>
<comment type="caution">
    <text evidence="2">The sequence shown here is derived from an EMBL/GenBank/DDBJ whole genome shotgun (WGS) entry which is preliminary data.</text>
</comment>
<evidence type="ECO:0000313" key="3">
    <source>
        <dbReference type="Proteomes" id="UP000668403"/>
    </source>
</evidence>
<dbReference type="SUPFAM" id="SSF81606">
    <property type="entry name" value="PP2C-like"/>
    <property type="match status" value="1"/>
</dbReference>
<reference evidence="2" key="1">
    <citation type="submission" date="2021-03" db="EMBL/GenBank/DDBJ databases">
        <title>Leucobacter chromiisoli sp. nov., isolated from chromium-containing soil of chemical plant.</title>
        <authorList>
            <person name="Xu Z."/>
        </authorList>
    </citation>
    <scope>NUCLEOTIDE SEQUENCE</scope>
    <source>
        <strain evidence="2">K 70/01</strain>
    </source>
</reference>
<proteinExistence type="predicted"/>
<evidence type="ECO:0000313" key="2">
    <source>
        <dbReference type="EMBL" id="MBO2989895.1"/>
    </source>
</evidence>
<dbReference type="PROSITE" id="PS50943">
    <property type="entry name" value="HTH_CROC1"/>
    <property type="match status" value="1"/>
</dbReference>
<dbReference type="RefSeq" id="WP_208238478.1">
    <property type="nucleotide sequence ID" value="NZ_BAAAQU010000002.1"/>
</dbReference>
<dbReference type="InterPro" id="IPR010982">
    <property type="entry name" value="Lambda_DNA-bd_dom_sf"/>
</dbReference>
<name>A0A939TUM8_9MICO</name>
<dbReference type="Proteomes" id="UP000668403">
    <property type="component" value="Unassembled WGS sequence"/>
</dbReference>
<protein>
    <submittedName>
        <fullName evidence="2">Helix-turn-helix domain-containing protein</fullName>
    </submittedName>
</protein>
<gene>
    <name evidence="2" type="ORF">J4H85_07790</name>
</gene>
<accession>A0A939TUM8</accession>
<dbReference type="Gene3D" id="3.60.40.10">
    <property type="entry name" value="PPM-type phosphatase domain"/>
    <property type="match status" value="1"/>
</dbReference>
<dbReference type="CDD" id="cd00093">
    <property type="entry name" value="HTH_XRE"/>
    <property type="match status" value="1"/>
</dbReference>
<dbReference type="InterPro" id="IPR036457">
    <property type="entry name" value="PPM-type-like_dom_sf"/>
</dbReference>